<dbReference type="HOGENOM" id="CLU_1119591_0_0_7"/>
<gene>
    <name evidence="2" type="ordered locus">sce6297</name>
</gene>
<dbReference type="AlphaFoldDB" id="A9GJM7"/>
<name>A9GJM7_SORC5</name>
<dbReference type="KEGG" id="scl:sce6297"/>
<dbReference type="Proteomes" id="UP000002139">
    <property type="component" value="Chromosome"/>
</dbReference>
<organism evidence="2 3">
    <name type="scientific">Sorangium cellulosum (strain So ce56)</name>
    <name type="common">Polyangium cellulosum (strain So ce56)</name>
    <dbReference type="NCBI Taxonomy" id="448385"/>
    <lineage>
        <taxon>Bacteria</taxon>
        <taxon>Pseudomonadati</taxon>
        <taxon>Myxococcota</taxon>
        <taxon>Polyangia</taxon>
        <taxon>Polyangiales</taxon>
        <taxon>Polyangiaceae</taxon>
        <taxon>Sorangium</taxon>
    </lineage>
</organism>
<dbReference type="PROSITE" id="PS51257">
    <property type="entry name" value="PROKAR_LIPOPROTEIN"/>
    <property type="match status" value="1"/>
</dbReference>
<feature type="region of interest" description="Disordered" evidence="1">
    <location>
        <begin position="24"/>
        <end position="88"/>
    </location>
</feature>
<evidence type="ECO:0000256" key="1">
    <source>
        <dbReference type="SAM" id="MobiDB-lite"/>
    </source>
</evidence>
<evidence type="ECO:0000313" key="2">
    <source>
        <dbReference type="EMBL" id="CAN96464.1"/>
    </source>
</evidence>
<keyword evidence="3" id="KW-1185">Reference proteome</keyword>
<sequence>MTHTKVLLSYIAAALASSLVSVSCSRREQSEPGRDESTAPSHAPSVARSAISDPVEPSPEPTLQPQAANDLPQPTPRSPPILEADPNSKGVRMGKPLFSCYYVSFAWGLSKHHGHVIDGQGRIWFYDLGRTWDPQPAGDGLYLETGLRERFRNPVLQSRRVPPAQLADMRKKAEIARGGLIEKKSMARDAGSAGCEAYLWERSDAYREVKLGTSGGYEIRNSSLEAGHLQEWLREEVGIGIPPQSRQK</sequence>
<proteinExistence type="predicted"/>
<feature type="compositionally biased region" description="Basic and acidic residues" evidence="1">
    <location>
        <begin position="25"/>
        <end position="37"/>
    </location>
</feature>
<evidence type="ECO:0000313" key="3">
    <source>
        <dbReference type="Proteomes" id="UP000002139"/>
    </source>
</evidence>
<reference evidence="2 3" key="1">
    <citation type="journal article" date="2007" name="Nat. Biotechnol.">
        <title>Complete genome sequence of the myxobacterium Sorangium cellulosum.</title>
        <authorList>
            <person name="Schneiker S."/>
            <person name="Perlova O."/>
            <person name="Kaiser O."/>
            <person name="Gerth K."/>
            <person name="Alici A."/>
            <person name="Altmeyer M.O."/>
            <person name="Bartels D."/>
            <person name="Bekel T."/>
            <person name="Beyer S."/>
            <person name="Bode E."/>
            <person name="Bode H.B."/>
            <person name="Bolten C.J."/>
            <person name="Choudhuri J.V."/>
            <person name="Doss S."/>
            <person name="Elnakady Y.A."/>
            <person name="Frank B."/>
            <person name="Gaigalat L."/>
            <person name="Goesmann A."/>
            <person name="Groeger C."/>
            <person name="Gross F."/>
            <person name="Jelsbak L."/>
            <person name="Jelsbak L."/>
            <person name="Kalinowski J."/>
            <person name="Kegler C."/>
            <person name="Knauber T."/>
            <person name="Konietzny S."/>
            <person name="Kopp M."/>
            <person name="Krause L."/>
            <person name="Krug D."/>
            <person name="Linke B."/>
            <person name="Mahmud T."/>
            <person name="Martinez-Arias R."/>
            <person name="McHardy A.C."/>
            <person name="Merai M."/>
            <person name="Meyer F."/>
            <person name="Mormann S."/>
            <person name="Munoz-Dorado J."/>
            <person name="Perez J."/>
            <person name="Pradella S."/>
            <person name="Rachid S."/>
            <person name="Raddatz G."/>
            <person name="Rosenau F."/>
            <person name="Rueckert C."/>
            <person name="Sasse F."/>
            <person name="Scharfe M."/>
            <person name="Schuster S.C."/>
            <person name="Suen G."/>
            <person name="Treuner-Lange A."/>
            <person name="Velicer G.J."/>
            <person name="Vorholter F.-J."/>
            <person name="Weissman K.J."/>
            <person name="Welch R.D."/>
            <person name="Wenzel S.C."/>
            <person name="Whitworth D.E."/>
            <person name="Wilhelm S."/>
            <person name="Wittmann C."/>
            <person name="Bloecker H."/>
            <person name="Puehler A."/>
            <person name="Mueller R."/>
        </authorList>
    </citation>
    <scope>NUCLEOTIDE SEQUENCE [LARGE SCALE GENOMIC DNA]</scope>
    <source>
        <strain evidence="3">So ce56</strain>
    </source>
</reference>
<dbReference type="EMBL" id="AM746676">
    <property type="protein sequence ID" value="CAN96464.1"/>
    <property type="molecule type" value="Genomic_DNA"/>
</dbReference>
<accession>A9GJM7</accession>
<protein>
    <submittedName>
        <fullName evidence="2">Secreted protein</fullName>
    </submittedName>
</protein>